<name>A0A2V1IT40_9BACT</name>
<comment type="caution">
    <text evidence="1">The sequence shown here is derived from an EMBL/GenBank/DDBJ whole genome shotgun (WGS) entry which is preliminary data.</text>
</comment>
<proteinExistence type="predicted"/>
<dbReference type="EMBL" id="PUBV01000030">
    <property type="protein sequence ID" value="PWB06237.1"/>
    <property type="molecule type" value="Genomic_DNA"/>
</dbReference>
<dbReference type="Proteomes" id="UP000244925">
    <property type="component" value="Unassembled WGS sequence"/>
</dbReference>
<evidence type="ECO:0000313" key="1">
    <source>
        <dbReference type="EMBL" id="PWB06237.1"/>
    </source>
</evidence>
<dbReference type="RefSeq" id="WP_107036777.1">
    <property type="nucleotide sequence ID" value="NZ_CP098825.1"/>
</dbReference>
<gene>
    <name evidence="1" type="ORF">C5O25_10925</name>
</gene>
<dbReference type="GeneID" id="93424001"/>
<sequence>MKLQLLGQLAMHNSNDKEDRVYIDELDLGNFAMDLAPEVYGKTATGPAFAYGRTDGRNTLGVDSWANDPNKPIQFYPCRNTSVDAVANDWAAEVNAAGTGLMISWIPCKWREGLCRPQRQPSGVTIDAILFSDAGMAVIMFFC</sequence>
<dbReference type="AlphaFoldDB" id="A0A2V1IT40"/>
<keyword evidence="2" id="KW-1185">Reference proteome</keyword>
<evidence type="ECO:0000313" key="2">
    <source>
        <dbReference type="Proteomes" id="UP000244925"/>
    </source>
</evidence>
<organism evidence="1 2">
    <name type="scientific">Paramuribaculum intestinale</name>
    <dbReference type="NCBI Taxonomy" id="2094151"/>
    <lineage>
        <taxon>Bacteria</taxon>
        <taxon>Pseudomonadati</taxon>
        <taxon>Bacteroidota</taxon>
        <taxon>Bacteroidia</taxon>
        <taxon>Bacteroidales</taxon>
        <taxon>Muribaculaceae</taxon>
        <taxon>Paramuribaculum</taxon>
    </lineage>
</organism>
<reference evidence="2" key="1">
    <citation type="submission" date="2018-02" db="EMBL/GenBank/DDBJ databases">
        <authorList>
            <person name="Clavel T."/>
            <person name="Strowig T."/>
        </authorList>
    </citation>
    <scope>NUCLEOTIDE SEQUENCE [LARGE SCALE GENOMIC DNA]</scope>
    <source>
        <strain evidence="2">DSM 100764</strain>
    </source>
</reference>
<protein>
    <submittedName>
        <fullName evidence="1">Uncharacterized protein</fullName>
    </submittedName>
</protein>
<accession>A0A2V1IT40</accession>